<keyword evidence="3" id="KW-1185">Reference proteome</keyword>
<accession>A0ABT8BYH5</accession>
<evidence type="ECO:0000313" key="2">
    <source>
        <dbReference type="EMBL" id="MDN3611140.1"/>
    </source>
</evidence>
<dbReference type="Proteomes" id="UP001238540">
    <property type="component" value="Unassembled WGS sequence"/>
</dbReference>
<comment type="caution">
    <text evidence="2">The sequence shown here is derived from an EMBL/GenBank/DDBJ whole genome shotgun (WGS) entry which is preliminary data.</text>
</comment>
<reference evidence="3" key="1">
    <citation type="journal article" date="2019" name="Int. J. Syst. Evol. Microbiol.">
        <title>The Global Catalogue of Microorganisms (GCM) 10K type strain sequencing project: providing services to taxonomists for standard genome sequencing and annotation.</title>
        <authorList>
            <consortium name="The Broad Institute Genomics Platform"/>
            <consortium name="The Broad Institute Genome Sequencing Center for Infectious Disease"/>
            <person name="Wu L."/>
            <person name="Ma J."/>
        </authorList>
    </citation>
    <scope>NUCLEOTIDE SEQUENCE [LARGE SCALE GENOMIC DNA]</scope>
    <source>
        <strain evidence="3">CECT 7398</strain>
    </source>
</reference>
<sequence>MTLGLYLMGIAYYGLYSRHKLVASNAAEELAMLSETDLGLSGNDQALSDPNKPLEPKPLNPS</sequence>
<name>A0ABT8BYH5_9VIBR</name>
<protein>
    <submittedName>
        <fullName evidence="2">Uncharacterized protein</fullName>
    </submittedName>
</protein>
<dbReference type="EMBL" id="JAUFQC010000015">
    <property type="protein sequence ID" value="MDN3611140.1"/>
    <property type="molecule type" value="Genomic_DNA"/>
</dbReference>
<organism evidence="2 3">
    <name type="scientific">Vibrio ostreicida</name>
    <dbReference type="NCBI Taxonomy" id="526588"/>
    <lineage>
        <taxon>Bacteria</taxon>
        <taxon>Pseudomonadati</taxon>
        <taxon>Pseudomonadota</taxon>
        <taxon>Gammaproteobacteria</taxon>
        <taxon>Vibrionales</taxon>
        <taxon>Vibrionaceae</taxon>
        <taxon>Vibrio</taxon>
    </lineage>
</organism>
<gene>
    <name evidence="2" type="ORF">QWZ16_15975</name>
</gene>
<proteinExistence type="predicted"/>
<evidence type="ECO:0000313" key="3">
    <source>
        <dbReference type="Proteomes" id="UP001238540"/>
    </source>
</evidence>
<evidence type="ECO:0000256" key="1">
    <source>
        <dbReference type="SAM" id="MobiDB-lite"/>
    </source>
</evidence>
<feature type="region of interest" description="Disordered" evidence="1">
    <location>
        <begin position="39"/>
        <end position="62"/>
    </location>
</feature>